<sequence length="56" mass="6247">MDIQLSISINEQLRKYEFMGGDEDRVTELEVNRATKRQRFDAVIAAVDTAGAGFGI</sequence>
<evidence type="ECO:0000313" key="2">
    <source>
        <dbReference type="Proteomes" id="UP001459277"/>
    </source>
</evidence>
<comment type="caution">
    <text evidence="1">The sequence shown here is derived from an EMBL/GenBank/DDBJ whole genome shotgun (WGS) entry which is preliminary data.</text>
</comment>
<accession>A0AAW2C291</accession>
<proteinExistence type="predicted"/>
<keyword evidence="2" id="KW-1185">Reference proteome</keyword>
<dbReference type="AlphaFoldDB" id="A0AAW2C291"/>
<gene>
    <name evidence="1" type="ORF">SO802_026114</name>
</gene>
<reference evidence="1 2" key="1">
    <citation type="submission" date="2024-01" db="EMBL/GenBank/DDBJ databases">
        <title>A telomere-to-telomere, gap-free genome of sweet tea (Lithocarpus litseifolius).</title>
        <authorList>
            <person name="Zhou J."/>
        </authorList>
    </citation>
    <scope>NUCLEOTIDE SEQUENCE [LARGE SCALE GENOMIC DNA]</scope>
    <source>
        <strain evidence="1">Zhou-2022a</strain>
        <tissue evidence="1">Leaf</tissue>
    </source>
</reference>
<evidence type="ECO:0000313" key="1">
    <source>
        <dbReference type="EMBL" id="KAK9991129.1"/>
    </source>
</evidence>
<protein>
    <submittedName>
        <fullName evidence="1">Uncharacterized protein</fullName>
    </submittedName>
</protein>
<name>A0AAW2C291_9ROSI</name>
<dbReference type="EMBL" id="JAZDWU010000009">
    <property type="protein sequence ID" value="KAK9991129.1"/>
    <property type="molecule type" value="Genomic_DNA"/>
</dbReference>
<dbReference type="Proteomes" id="UP001459277">
    <property type="component" value="Unassembled WGS sequence"/>
</dbReference>
<organism evidence="1 2">
    <name type="scientific">Lithocarpus litseifolius</name>
    <dbReference type="NCBI Taxonomy" id="425828"/>
    <lineage>
        <taxon>Eukaryota</taxon>
        <taxon>Viridiplantae</taxon>
        <taxon>Streptophyta</taxon>
        <taxon>Embryophyta</taxon>
        <taxon>Tracheophyta</taxon>
        <taxon>Spermatophyta</taxon>
        <taxon>Magnoliopsida</taxon>
        <taxon>eudicotyledons</taxon>
        <taxon>Gunneridae</taxon>
        <taxon>Pentapetalae</taxon>
        <taxon>rosids</taxon>
        <taxon>fabids</taxon>
        <taxon>Fagales</taxon>
        <taxon>Fagaceae</taxon>
        <taxon>Lithocarpus</taxon>
    </lineage>
</organism>